<dbReference type="SMART" id="SM01212">
    <property type="entry name" value="Fib_alpha"/>
    <property type="match status" value="2"/>
</dbReference>
<dbReference type="AlphaFoldDB" id="A0A3Q3E3Q9"/>
<comment type="subcellular location">
    <subcellularLocation>
        <location evidence="1">Secreted</location>
    </subcellularLocation>
</comment>
<dbReference type="GeneTree" id="ENSGT00940000157467"/>
<feature type="domain" description="Fibrinogen alpha/beta/gamma chain coiled coil" evidence="12">
    <location>
        <begin position="42"/>
        <end position="186"/>
    </location>
</feature>
<dbReference type="GO" id="GO:0070527">
    <property type="term" value="P:platelet aggregation"/>
    <property type="evidence" value="ECO:0007669"/>
    <property type="project" value="TreeGrafter"/>
</dbReference>
<dbReference type="Gene3D" id="1.20.5.50">
    <property type="match status" value="2"/>
</dbReference>
<dbReference type="GO" id="GO:0051258">
    <property type="term" value="P:protein polymerization"/>
    <property type="evidence" value="ECO:0007669"/>
    <property type="project" value="InterPro"/>
</dbReference>
<proteinExistence type="predicted"/>
<keyword evidence="2" id="KW-0964">Secreted</keyword>
<evidence type="ECO:0000256" key="6">
    <source>
        <dbReference type="ARBA" id="ARBA00023084"/>
    </source>
</evidence>
<dbReference type="Pfam" id="PF08702">
    <property type="entry name" value="Fib_alpha"/>
    <property type="match status" value="2"/>
</dbReference>
<dbReference type="GO" id="GO:0042730">
    <property type="term" value="P:fibrinolysis"/>
    <property type="evidence" value="ECO:0007669"/>
    <property type="project" value="TreeGrafter"/>
</dbReference>
<evidence type="ECO:0000256" key="2">
    <source>
        <dbReference type="ARBA" id="ARBA00022525"/>
    </source>
</evidence>
<dbReference type="STRING" id="109280.ENSHCOP00000025726"/>
<evidence type="ECO:0000313" key="13">
    <source>
        <dbReference type="Ensembl" id="ENSHCOP00000025726.1"/>
    </source>
</evidence>
<dbReference type="GO" id="GO:0034116">
    <property type="term" value="P:positive regulation of heterotypic cell-cell adhesion"/>
    <property type="evidence" value="ECO:0007669"/>
    <property type="project" value="TreeGrafter"/>
</dbReference>
<evidence type="ECO:0000256" key="7">
    <source>
        <dbReference type="ARBA" id="ARBA00023157"/>
    </source>
</evidence>
<name>A0A3Q3E3Q9_HIPCM</name>
<keyword evidence="14" id="KW-1185">Reference proteome</keyword>
<reference evidence="13" key="1">
    <citation type="submission" date="2025-08" db="UniProtKB">
        <authorList>
            <consortium name="Ensembl"/>
        </authorList>
    </citation>
    <scope>IDENTIFICATION</scope>
</reference>
<evidence type="ECO:0000256" key="5">
    <source>
        <dbReference type="ARBA" id="ARBA00023054"/>
    </source>
</evidence>
<sequence>MRRPSLLACLGLVCAAASLASGMDPRGARPVVPNTRSDKCAPEKEWPFCTDDDWGNKCPSGCRIQGLMDHQDHSLLKKIEKIRDMLQQYQVGYRSADHVTKQTYDYLREKLILNSGQDDRYYNLAQNLRQRISDIKVKIDRQLRVLAALRDRVMDQVTDMQRLEVDIDIKLRSCKGSCEKYFEHQVDHAGYVALDKQMNQLQAQQVQGIQSVQQLEVMQSRPLQEALEGTIYKSKVTKTGQQQQDVFHEVKSLQLILEKEGSISSPATISKVPACAGLHIQHGRQQPGLSHTGRRCPARSDVPPCSHGDWGRKCPSGCRLQAILSQAHTKVDRKLYGFCKTAKTLEAANDELMAKVANVYRQHRRVLVIQHVSELKFVQDAAELARNLTTLRQRSGRQRQRLEELKERVRRQVEELWRAEVDVDMKLRACAGSCKAVLPFSIDDAAYRTLRADATEFDSQRRKQAPPPGDIPQIKLRPVLVGPPPSKAYKQIPTVRSELLTQFEDIGQNQLFLVESENGEPHES</sequence>
<dbReference type="PANTHER" id="PTHR47221">
    <property type="entry name" value="FIBRINOGEN ALPHA CHAIN"/>
    <property type="match status" value="1"/>
</dbReference>
<evidence type="ECO:0000256" key="8">
    <source>
        <dbReference type="ARBA" id="ARBA00025974"/>
    </source>
</evidence>
<dbReference type="GO" id="GO:0005102">
    <property type="term" value="F:signaling receptor binding"/>
    <property type="evidence" value="ECO:0007669"/>
    <property type="project" value="InterPro"/>
</dbReference>
<comment type="subunit">
    <text evidence="8">Heterohexamer; disulfide linked. Contains 2 sets of 3 non-identical chains (alpha, beta and gamma). The 2 heterotrimers are in head to head conformation with the N-termini in a small central domain.</text>
</comment>
<dbReference type="InterPro" id="IPR012290">
    <property type="entry name" value="Fibrinogen_a/b/g_coil_dom"/>
</dbReference>
<accession>A0A3Q3E3Q9</accession>
<feature type="domain" description="Fibrinogen alpha/beta/gamma chain coiled coil" evidence="12">
    <location>
        <begin position="298"/>
        <end position="442"/>
    </location>
</feature>
<dbReference type="GO" id="GO:0005201">
    <property type="term" value="F:extracellular matrix structural constituent"/>
    <property type="evidence" value="ECO:0007669"/>
    <property type="project" value="TreeGrafter"/>
</dbReference>
<dbReference type="OMA" id="CAPEKEW"/>
<dbReference type="SUPFAM" id="SSF58010">
    <property type="entry name" value="Fibrinogen coiled-coil and central regions"/>
    <property type="match status" value="2"/>
</dbReference>
<feature type="signal peptide" evidence="11">
    <location>
        <begin position="1"/>
        <end position="22"/>
    </location>
</feature>
<evidence type="ECO:0000313" key="14">
    <source>
        <dbReference type="Proteomes" id="UP000264820"/>
    </source>
</evidence>
<keyword evidence="3" id="KW-0356">Hemostasis</keyword>
<dbReference type="Proteomes" id="UP000264820">
    <property type="component" value="Unplaced"/>
</dbReference>
<dbReference type="GO" id="GO:0005577">
    <property type="term" value="C:fibrinogen complex"/>
    <property type="evidence" value="ECO:0007669"/>
    <property type="project" value="InterPro"/>
</dbReference>
<evidence type="ECO:0000256" key="11">
    <source>
        <dbReference type="SAM" id="SignalP"/>
    </source>
</evidence>
<evidence type="ECO:0000259" key="12">
    <source>
        <dbReference type="SMART" id="SM01212"/>
    </source>
</evidence>
<dbReference type="Ensembl" id="ENSHCOT00000020207.1">
    <property type="protein sequence ID" value="ENSHCOP00000025726.1"/>
    <property type="gene ID" value="ENSHCOG00000016079.1"/>
</dbReference>
<protein>
    <submittedName>
        <fullName evidence="13">Fibrinogen alpha chain</fullName>
    </submittedName>
</protein>
<feature type="coiled-coil region" evidence="9">
    <location>
        <begin position="388"/>
        <end position="422"/>
    </location>
</feature>
<dbReference type="GO" id="GO:0030674">
    <property type="term" value="F:protein-macromolecule adaptor activity"/>
    <property type="evidence" value="ECO:0007669"/>
    <property type="project" value="TreeGrafter"/>
</dbReference>
<evidence type="ECO:0000256" key="4">
    <source>
        <dbReference type="ARBA" id="ARBA00022729"/>
    </source>
</evidence>
<feature type="region of interest" description="Disordered" evidence="10">
    <location>
        <begin position="284"/>
        <end position="307"/>
    </location>
</feature>
<feature type="chain" id="PRO_5018588467" evidence="11">
    <location>
        <begin position="23"/>
        <end position="524"/>
    </location>
</feature>
<reference evidence="13" key="2">
    <citation type="submission" date="2025-09" db="UniProtKB">
        <authorList>
            <consortium name="Ensembl"/>
        </authorList>
    </citation>
    <scope>IDENTIFICATION</scope>
</reference>
<dbReference type="PANTHER" id="PTHR47221:SF6">
    <property type="entry name" value="FIBRINOGEN ALPHA CHAIN"/>
    <property type="match status" value="1"/>
</dbReference>
<keyword evidence="7" id="KW-1015">Disulfide bond</keyword>
<evidence type="ECO:0000256" key="1">
    <source>
        <dbReference type="ARBA" id="ARBA00004613"/>
    </source>
</evidence>
<keyword evidence="4 11" id="KW-0732">Signal</keyword>
<dbReference type="InterPro" id="IPR037579">
    <property type="entry name" value="FIB_ANG-like"/>
</dbReference>
<evidence type="ECO:0000256" key="10">
    <source>
        <dbReference type="SAM" id="MobiDB-lite"/>
    </source>
</evidence>
<organism evidence="13 14">
    <name type="scientific">Hippocampus comes</name>
    <name type="common">Tiger tail seahorse</name>
    <dbReference type="NCBI Taxonomy" id="109280"/>
    <lineage>
        <taxon>Eukaryota</taxon>
        <taxon>Metazoa</taxon>
        <taxon>Chordata</taxon>
        <taxon>Craniata</taxon>
        <taxon>Vertebrata</taxon>
        <taxon>Euteleostomi</taxon>
        <taxon>Actinopterygii</taxon>
        <taxon>Neopterygii</taxon>
        <taxon>Teleostei</taxon>
        <taxon>Neoteleostei</taxon>
        <taxon>Acanthomorphata</taxon>
        <taxon>Syngnathiaria</taxon>
        <taxon>Syngnathiformes</taxon>
        <taxon>Syngnathoidei</taxon>
        <taxon>Syngnathidae</taxon>
        <taxon>Hippocampus</taxon>
    </lineage>
</organism>
<evidence type="ECO:0000256" key="3">
    <source>
        <dbReference type="ARBA" id="ARBA00022696"/>
    </source>
</evidence>
<evidence type="ECO:0000256" key="9">
    <source>
        <dbReference type="SAM" id="Coils"/>
    </source>
</evidence>
<keyword evidence="6" id="KW-0094">Blood coagulation</keyword>
<dbReference type="GO" id="GO:0072377">
    <property type="term" value="P:blood coagulation, common pathway"/>
    <property type="evidence" value="ECO:0007669"/>
    <property type="project" value="TreeGrafter"/>
</dbReference>
<keyword evidence="5 9" id="KW-0175">Coiled coil</keyword>